<gene>
    <name evidence="4" type="ORF">WJX84_008899</name>
</gene>
<dbReference type="InterPro" id="IPR029058">
    <property type="entry name" value="AB_hydrolase_fold"/>
</dbReference>
<dbReference type="Gene3D" id="3.40.50.1820">
    <property type="entry name" value="alpha/beta hydrolase"/>
    <property type="match status" value="1"/>
</dbReference>
<comment type="caution">
    <text evidence="4">The sequence shown here is derived from an EMBL/GenBank/DDBJ whole genome shotgun (WGS) entry which is preliminary data.</text>
</comment>
<organism evidence="4 5">
    <name type="scientific">Apatococcus fuscideae</name>
    <dbReference type="NCBI Taxonomy" id="2026836"/>
    <lineage>
        <taxon>Eukaryota</taxon>
        <taxon>Viridiplantae</taxon>
        <taxon>Chlorophyta</taxon>
        <taxon>core chlorophytes</taxon>
        <taxon>Trebouxiophyceae</taxon>
        <taxon>Chlorellales</taxon>
        <taxon>Chlorellaceae</taxon>
        <taxon>Apatococcus</taxon>
    </lineage>
</organism>
<evidence type="ECO:0000256" key="2">
    <source>
        <dbReference type="ARBA" id="ARBA00038334"/>
    </source>
</evidence>
<protein>
    <recommendedName>
        <fullName evidence="3">AB hydrolase-1 domain-containing protein</fullName>
    </recommendedName>
</protein>
<accession>A0AAW1SR32</accession>
<dbReference type="PRINTS" id="PR00412">
    <property type="entry name" value="EPOXHYDRLASE"/>
</dbReference>
<dbReference type="GO" id="GO:0016787">
    <property type="term" value="F:hydrolase activity"/>
    <property type="evidence" value="ECO:0007669"/>
    <property type="project" value="UniProtKB-KW"/>
</dbReference>
<dbReference type="Pfam" id="PF00561">
    <property type="entry name" value="Abhydrolase_1"/>
    <property type="match status" value="1"/>
</dbReference>
<dbReference type="EMBL" id="JALJOV010001233">
    <property type="protein sequence ID" value="KAK9851661.1"/>
    <property type="molecule type" value="Genomic_DNA"/>
</dbReference>
<evidence type="ECO:0000313" key="4">
    <source>
        <dbReference type="EMBL" id="KAK9851661.1"/>
    </source>
</evidence>
<dbReference type="SUPFAM" id="SSF53474">
    <property type="entry name" value="alpha/beta-Hydrolases"/>
    <property type="match status" value="1"/>
</dbReference>
<dbReference type="InterPro" id="IPR000073">
    <property type="entry name" value="AB_hydrolase_1"/>
</dbReference>
<evidence type="ECO:0000256" key="1">
    <source>
        <dbReference type="ARBA" id="ARBA00022801"/>
    </source>
</evidence>
<feature type="domain" description="AB hydrolase-1" evidence="3">
    <location>
        <begin position="26"/>
        <end position="134"/>
    </location>
</feature>
<comment type="similarity">
    <text evidence="2">Belongs to the AB hydrolase superfamily. Epoxide hydrolase family.</text>
</comment>
<evidence type="ECO:0000259" key="3">
    <source>
        <dbReference type="Pfam" id="PF00561"/>
    </source>
</evidence>
<keyword evidence="1" id="KW-0378">Hydrolase</keyword>
<name>A0AAW1SR32_9CHLO</name>
<dbReference type="AlphaFoldDB" id="A0AAW1SR32"/>
<proteinExistence type="inferred from homology"/>
<dbReference type="InterPro" id="IPR000639">
    <property type="entry name" value="Epox_hydrolase-like"/>
</dbReference>
<reference evidence="4 5" key="1">
    <citation type="journal article" date="2024" name="Nat. Commun.">
        <title>Phylogenomics reveals the evolutionary origins of lichenization in chlorophyte algae.</title>
        <authorList>
            <person name="Puginier C."/>
            <person name="Libourel C."/>
            <person name="Otte J."/>
            <person name="Skaloud P."/>
            <person name="Haon M."/>
            <person name="Grisel S."/>
            <person name="Petersen M."/>
            <person name="Berrin J.G."/>
            <person name="Delaux P.M."/>
            <person name="Dal Grande F."/>
            <person name="Keller J."/>
        </authorList>
    </citation>
    <scope>NUCLEOTIDE SEQUENCE [LARGE SCALE GENOMIC DNA]</scope>
    <source>
        <strain evidence="4 5">SAG 2523</strain>
    </source>
</reference>
<sequence>MISAKTVLANGATHRVLVAGASSDTAVVLLHGFPSSGVVWEHQMPAVVKAGFRALAPDLRGAVGGGSEVPRENKDCSIPDVIVKDVAGIMDEFGIQKAHIIGHDWGAAVAWAFAALYPERTLNLTAVSVGHPSNYMSGSHLGEQRQKSWYMLLFNQPGIGEEALMSMRWAQGLVYPECKDRPAKALEARLLLGMA</sequence>
<dbReference type="PANTHER" id="PTHR43329">
    <property type="entry name" value="EPOXIDE HYDROLASE"/>
    <property type="match status" value="1"/>
</dbReference>
<dbReference type="Proteomes" id="UP001485043">
    <property type="component" value="Unassembled WGS sequence"/>
</dbReference>
<evidence type="ECO:0000313" key="5">
    <source>
        <dbReference type="Proteomes" id="UP001485043"/>
    </source>
</evidence>
<keyword evidence="5" id="KW-1185">Reference proteome</keyword>